<reference evidence="1 2" key="1">
    <citation type="submission" date="2013-06" db="EMBL/GenBank/DDBJ databases">
        <title>Rumen cellulosomics: divergent fiber-degrading strategies revealed by comparative genome-wide analysis of six Ruminococcal strains.</title>
        <authorList>
            <person name="Dassa B."/>
            <person name="Borovok I."/>
            <person name="Lamed R."/>
            <person name="Flint H."/>
            <person name="Yeoman C.J."/>
            <person name="White B."/>
            <person name="Bayer E.A."/>
        </authorList>
    </citation>
    <scope>NUCLEOTIDE SEQUENCE [LARGE SCALE GENOMIC DNA]</scope>
    <source>
        <strain evidence="1 2">SY3</strain>
    </source>
</reference>
<evidence type="ECO:0000313" key="1">
    <source>
        <dbReference type="EMBL" id="EXM38521.1"/>
    </source>
</evidence>
<keyword evidence="2" id="KW-1185">Reference proteome</keyword>
<dbReference type="PATRIC" id="fig|1341156.4.peg.2541"/>
<dbReference type="AlphaFoldDB" id="A0A011VTH2"/>
<gene>
    <name evidence="1" type="ORF">RASY3_14415</name>
</gene>
<proteinExistence type="predicted"/>
<organism evidence="1 2">
    <name type="scientific">Ruminococcus albus SY3</name>
    <dbReference type="NCBI Taxonomy" id="1341156"/>
    <lineage>
        <taxon>Bacteria</taxon>
        <taxon>Bacillati</taxon>
        <taxon>Bacillota</taxon>
        <taxon>Clostridia</taxon>
        <taxon>Eubacteriales</taxon>
        <taxon>Oscillospiraceae</taxon>
        <taxon>Ruminococcus</taxon>
    </lineage>
</organism>
<dbReference type="Proteomes" id="UP000021369">
    <property type="component" value="Unassembled WGS sequence"/>
</dbReference>
<evidence type="ECO:0000313" key="2">
    <source>
        <dbReference type="Proteomes" id="UP000021369"/>
    </source>
</evidence>
<sequence>MKINELISLFYQATGFTIKRTHGGYKFEVTTDLVTAPISLADIKRRVKAYCELKASIYEAKAAYCEDTDGATWFSDCADNWRRTLERV</sequence>
<protein>
    <submittedName>
        <fullName evidence="1">Uncharacterized protein</fullName>
    </submittedName>
</protein>
<name>A0A011VTH2_RUMAL</name>
<dbReference type="EMBL" id="JEOB01000004">
    <property type="protein sequence ID" value="EXM38521.1"/>
    <property type="molecule type" value="Genomic_DNA"/>
</dbReference>
<dbReference type="RefSeq" id="WP_037289319.1">
    <property type="nucleotide sequence ID" value="NZ_JEOB01000004.1"/>
</dbReference>
<accession>A0A011VTH2</accession>
<comment type="caution">
    <text evidence="1">The sequence shown here is derived from an EMBL/GenBank/DDBJ whole genome shotgun (WGS) entry which is preliminary data.</text>
</comment>